<dbReference type="SUPFAM" id="SSF55961">
    <property type="entry name" value="Bet v1-like"/>
    <property type="match status" value="1"/>
</dbReference>
<accession>A0A8J3ISY7</accession>
<feature type="region of interest" description="Disordered" evidence="1">
    <location>
        <begin position="162"/>
        <end position="348"/>
    </location>
</feature>
<name>A0A8J3ISY7_9CHLR</name>
<dbReference type="RefSeq" id="WP_220205446.1">
    <property type="nucleotide sequence ID" value="NZ_BNJK01000001.1"/>
</dbReference>
<dbReference type="Pfam" id="PF03364">
    <property type="entry name" value="Polyketide_cyc"/>
    <property type="match status" value="1"/>
</dbReference>
<dbReference type="PANTHER" id="PTHR33824">
    <property type="entry name" value="POLYKETIDE CYCLASE/DEHYDRASE AND LIPID TRANSPORT SUPERFAMILY PROTEIN"/>
    <property type="match status" value="1"/>
</dbReference>
<evidence type="ECO:0000313" key="4">
    <source>
        <dbReference type="Proteomes" id="UP000597444"/>
    </source>
</evidence>
<dbReference type="InterPro" id="IPR005031">
    <property type="entry name" value="COQ10_START"/>
</dbReference>
<protein>
    <recommendedName>
        <fullName evidence="2">Coenzyme Q-binding protein COQ10 START domain-containing protein</fullName>
    </recommendedName>
</protein>
<feature type="compositionally biased region" description="Basic and acidic residues" evidence="1">
    <location>
        <begin position="231"/>
        <end position="245"/>
    </location>
</feature>
<proteinExistence type="predicted"/>
<evidence type="ECO:0000313" key="3">
    <source>
        <dbReference type="EMBL" id="GHO94731.1"/>
    </source>
</evidence>
<comment type="caution">
    <text evidence="3">The sequence shown here is derived from an EMBL/GenBank/DDBJ whole genome shotgun (WGS) entry which is preliminary data.</text>
</comment>
<evidence type="ECO:0000256" key="1">
    <source>
        <dbReference type="SAM" id="MobiDB-lite"/>
    </source>
</evidence>
<feature type="compositionally biased region" description="Basic and acidic residues" evidence="1">
    <location>
        <begin position="274"/>
        <end position="287"/>
    </location>
</feature>
<dbReference type="InterPro" id="IPR023393">
    <property type="entry name" value="START-like_dom_sf"/>
</dbReference>
<keyword evidence="4" id="KW-1185">Reference proteome</keyword>
<organism evidence="3 4">
    <name type="scientific">Reticulibacter mediterranei</name>
    <dbReference type="NCBI Taxonomy" id="2778369"/>
    <lineage>
        <taxon>Bacteria</taxon>
        <taxon>Bacillati</taxon>
        <taxon>Chloroflexota</taxon>
        <taxon>Ktedonobacteria</taxon>
        <taxon>Ktedonobacterales</taxon>
        <taxon>Reticulibacteraceae</taxon>
        <taxon>Reticulibacter</taxon>
    </lineage>
</organism>
<dbReference type="Gene3D" id="3.30.530.20">
    <property type="match status" value="1"/>
</dbReference>
<dbReference type="Proteomes" id="UP000597444">
    <property type="component" value="Unassembled WGS sequence"/>
</dbReference>
<feature type="compositionally biased region" description="Low complexity" evidence="1">
    <location>
        <begin position="178"/>
        <end position="224"/>
    </location>
</feature>
<reference evidence="3" key="1">
    <citation type="submission" date="2020-10" db="EMBL/GenBank/DDBJ databases">
        <title>Taxonomic study of unclassified bacteria belonging to the class Ktedonobacteria.</title>
        <authorList>
            <person name="Yabe S."/>
            <person name="Wang C.M."/>
            <person name="Zheng Y."/>
            <person name="Sakai Y."/>
            <person name="Cavaletti L."/>
            <person name="Monciardini P."/>
            <person name="Donadio S."/>
        </authorList>
    </citation>
    <scope>NUCLEOTIDE SEQUENCE</scope>
    <source>
        <strain evidence="3">ID150040</strain>
    </source>
</reference>
<feature type="compositionally biased region" description="Polar residues" evidence="1">
    <location>
        <begin position="168"/>
        <end position="177"/>
    </location>
</feature>
<feature type="domain" description="Coenzyme Q-binding protein COQ10 START" evidence="2">
    <location>
        <begin position="10"/>
        <end position="115"/>
    </location>
</feature>
<gene>
    <name evidence="3" type="ORF">KSF_047790</name>
</gene>
<dbReference type="EMBL" id="BNJK01000001">
    <property type="protein sequence ID" value="GHO94731.1"/>
    <property type="molecule type" value="Genomic_DNA"/>
</dbReference>
<evidence type="ECO:0000259" key="2">
    <source>
        <dbReference type="Pfam" id="PF03364"/>
    </source>
</evidence>
<dbReference type="InterPro" id="IPR047137">
    <property type="entry name" value="ORF3"/>
</dbReference>
<dbReference type="PANTHER" id="PTHR33824:SF7">
    <property type="entry name" value="POLYKETIDE CYCLASE_DEHYDRASE AND LIPID TRANSPORT SUPERFAMILY PROTEIN"/>
    <property type="match status" value="1"/>
</dbReference>
<feature type="compositionally biased region" description="Polar residues" evidence="1">
    <location>
        <begin position="248"/>
        <end position="257"/>
    </location>
</feature>
<sequence>MSEHHASVTIKAPVNQVYTLFTHFNDFPKFMSFIKEVTYYDKQRSHWVAQVAGRHEWDAVNEDWIVDQQIGWRSTSGLNNTGKVKFQPLGPDRTMLDVYINYEPPAGVIGKTADMLGVESRFEEVLQKDLNNFAHMVEQAPPGALDPMQSHYLFQGDSAVAKNETTERQQQSMTNDPMMSQQSMQQRQETIKQEIAQEWQAEQHQAAQREQLAQRAHQQAQEQASVLQHQADLDRQARQKREAAAHTETASTQQTLDPIQGTLGGRNASMERTALGERDARNQRFPHEEEDPMLARTPGGEHNAGSTPVEQIEAESPWQKSIRGNTEEQETTEDQRPPFDTQKDTNER</sequence>
<dbReference type="AlphaFoldDB" id="A0A8J3ISY7"/>
<dbReference type="CDD" id="cd07817">
    <property type="entry name" value="SRPBCC_8"/>
    <property type="match status" value="1"/>
</dbReference>
<feature type="compositionally biased region" description="Basic and acidic residues" evidence="1">
    <location>
        <begin position="333"/>
        <end position="348"/>
    </location>
</feature>